<dbReference type="Proteomes" id="UP000010998">
    <property type="component" value="Chromosome"/>
</dbReference>
<protein>
    <submittedName>
        <fullName evidence="1">Uncharacterized protein</fullName>
    </submittedName>
</protein>
<name>L0KJG6_MESAW</name>
<dbReference type="HOGENOM" id="CLU_2356459_0_0_5"/>
<dbReference type="STRING" id="754035.Mesau_02760"/>
<reference evidence="2" key="1">
    <citation type="submission" date="2012-02" db="EMBL/GenBank/DDBJ databases">
        <title>Complete sequence of Mesorhizobium australicum WSM2073.</title>
        <authorList>
            <person name="Lucas S."/>
            <person name="Han J."/>
            <person name="Lapidus A."/>
            <person name="Cheng J.-F."/>
            <person name="Goodwin L."/>
            <person name="Pitluck S."/>
            <person name="Peters L."/>
            <person name="Gu W."/>
            <person name="Detter J.C."/>
            <person name="Han C."/>
            <person name="Tapia R."/>
            <person name="Land M."/>
            <person name="Hauser L."/>
            <person name="Kyrpides N."/>
            <person name="Ivanova N."/>
            <person name="Pagani I."/>
            <person name="Reeve W.G."/>
            <person name="Howieson J.G."/>
            <person name="Tiwari R.P."/>
            <person name="O'Hara G.W."/>
            <person name="Atkins C.A."/>
            <person name="Ronson C.W."/>
            <person name="Nandasena K.G."/>
            <person name="Woyke T."/>
        </authorList>
    </citation>
    <scope>NUCLEOTIDE SEQUENCE [LARGE SCALE GENOMIC DNA]</scope>
    <source>
        <strain evidence="2">LMG 24608 / HAMBI 3006 / WSM2073</strain>
    </source>
</reference>
<gene>
    <name evidence="1" type="ordered locus">Mesau_02760</name>
</gene>
<dbReference type="AlphaFoldDB" id="L0KJG6"/>
<keyword evidence="2" id="KW-1185">Reference proteome</keyword>
<sequence length="96" mass="10540">MSAARVQSPIAVCGICLVAEEVSRARASGRRPKASLRESRFHNPPMLSLWGIMVSAKQSPPARYLEDCTEMSSWLPGLVLCQGSQPGRPLRLPRTH</sequence>
<accession>L0KJG6</accession>
<organism evidence="1 2">
    <name type="scientific">Mesorhizobium australicum (strain HAMBI 3006 / LMG 24608 / WSM2073)</name>
    <dbReference type="NCBI Taxonomy" id="754035"/>
    <lineage>
        <taxon>Bacteria</taxon>
        <taxon>Pseudomonadati</taxon>
        <taxon>Pseudomonadota</taxon>
        <taxon>Alphaproteobacteria</taxon>
        <taxon>Hyphomicrobiales</taxon>
        <taxon>Phyllobacteriaceae</taxon>
        <taxon>Mesorhizobium</taxon>
    </lineage>
</organism>
<evidence type="ECO:0000313" key="1">
    <source>
        <dbReference type="EMBL" id="AGB45161.1"/>
    </source>
</evidence>
<dbReference type="KEGG" id="mam:Mesau_02760"/>
<proteinExistence type="predicted"/>
<evidence type="ECO:0000313" key="2">
    <source>
        <dbReference type="Proteomes" id="UP000010998"/>
    </source>
</evidence>
<dbReference type="EMBL" id="CP003358">
    <property type="protein sequence ID" value="AGB45161.1"/>
    <property type="molecule type" value="Genomic_DNA"/>
</dbReference>